<keyword evidence="4 8" id="KW-1003">Cell membrane</keyword>
<keyword evidence="7 8" id="KW-0472">Membrane</keyword>
<feature type="transmembrane region" description="Helical" evidence="8">
    <location>
        <begin position="175"/>
        <end position="194"/>
    </location>
</feature>
<keyword evidence="5 8" id="KW-0812">Transmembrane</keyword>
<protein>
    <recommendedName>
        <fullName evidence="8">Probable membrane transporter protein</fullName>
    </recommendedName>
</protein>
<keyword evidence="6 8" id="KW-1133">Transmembrane helix</keyword>
<comment type="subcellular location">
    <subcellularLocation>
        <location evidence="1 8">Cell membrane</location>
        <topology evidence="1 8">Multi-pass membrane protein</topology>
    </subcellularLocation>
</comment>
<dbReference type="Proteomes" id="UP000501648">
    <property type="component" value="Chromosome"/>
</dbReference>
<name>A0A6M3ZT81_9BURK</name>
<evidence type="ECO:0000256" key="6">
    <source>
        <dbReference type="ARBA" id="ARBA00022989"/>
    </source>
</evidence>
<evidence type="ECO:0000256" key="3">
    <source>
        <dbReference type="ARBA" id="ARBA00022448"/>
    </source>
</evidence>
<evidence type="ECO:0000313" key="9">
    <source>
        <dbReference type="EMBL" id="QJQ01854.1"/>
    </source>
</evidence>
<proteinExistence type="inferred from homology"/>
<feature type="transmembrane region" description="Helical" evidence="8">
    <location>
        <begin position="39"/>
        <end position="62"/>
    </location>
</feature>
<feature type="transmembrane region" description="Helical" evidence="8">
    <location>
        <begin position="12"/>
        <end position="32"/>
    </location>
</feature>
<dbReference type="InterPro" id="IPR052017">
    <property type="entry name" value="TSUP"/>
</dbReference>
<evidence type="ECO:0000256" key="7">
    <source>
        <dbReference type="ARBA" id="ARBA00023136"/>
    </source>
</evidence>
<feature type="transmembrane region" description="Helical" evidence="8">
    <location>
        <begin position="82"/>
        <end position="102"/>
    </location>
</feature>
<gene>
    <name evidence="9" type="ORF">C798_16915</name>
</gene>
<evidence type="ECO:0000256" key="5">
    <source>
        <dbReference type="ARBA" id="ARBA00022692"/>
    </source>
</evidence>
<dbReference type="PANTHER" id="PTHR30269">
    <property type="entry name" value="TRANSMEMBRANE PROTEIN YFCA"/>
    <property type="match status" value="1"/>
</dbReference>
<evidence type="ECO:0000256" key="4">
    <source>
        <dbReference type="ARBA" id="ARBA00022475"/>
    </source>
</evidence>
<evidence type="ECO:0000256" key="2">
    <source>
        <dbReference type="ARBA" id="ARBA00009142"/>
    </source>
</evidence>
<dbReference type="PANTHER" id="PTHR30269:SF32">
    <property type="entry name" value="MEMBRANE TRANSPORTER PROTEIN-RELATED"/>
    <property type="match status" value="1"/>
</dbReference>
<dbReference type="AlphaFoldDB" id="A0A6M3ZT81"/>
<evidence type="ECO:0000256" key="1">
    <source>
        <dbReference type="ARBA" id="ARBA00004651"/>
    </source>
</evidence>
<dbReference type="InterPro" id="IPR002781">
    <property type="entry name" value="TM_pro_TauE-like"/>
</dbReference>
<accession>A0A6M3ZT81</accession>
<feature type="transmembrane region" description="Helical" evidence="8">
    <location>
        <begin position="206"/>
        <end position="225"/>
    </location>
</feature>
<comment type="similarity">
    <text evidence="2 8">Belongs to the 4-toluene sulfonate uptake permease (TSUP) (TC 2.A.102) family.</text>
</comment>
<feature type="transmembrane region" description="Helical" evidence="8">
    <location>
        <begin position="109"/>
        <end position="127"/>
    </location>
</feature>
<reference evidence="9 10" key="1">
    <citation type="journal article" date="2012" name="J. Bacteriol.">
        <title>Genome sequence of the pathogenic Herbaspirillum seropedicae strain Os34, isolated from rice roots.</title>
        <authorList>
            <person name="Ye W."/>
            <person name="Ye S."/>
            <person name="Liu J."/>
            <person name="Chang S."/>
            <person name="Chen M."/>
            <person name="Zhu B."/>
            <person name="Guo L."/>
            <person name="An Q."/>
        </authorList>
    </citation>
    <scope>NUCLEOTIDE SEQUENCE [LARGE SCALE GENOMIC DNA]</scope>
    <source>
        <strain evidence="9 10">Os34</strain>
    </source>
</reference>
<dbReference type="GO" id="GO:0005886">
    <property type="term" value="C:plasma membrane"/>
    <property type="evidence" value="ECO:0007669"/>
    <property type="project" value="UniProtKB-SubCell"/>
</dbReference>
<evidence type="ECO:0000256" key="8">
    <source>
        <dbReference type="RuleBase" id="RU363041"/>
    </source>
</evidence>
<feature type="transmembrane region" description="Helical" evidence="8">
    <location>
        <begin position="139"/>
        <end position="163"/>
    </location>
</feature>
<organism evidence="9 10">
    <name type="scientific">Herbaspirillum rubrisubalbicans Os34</name>
    <dbReference type="NCBI Taxonomy" id="1235827"/>
    <lineage>
        <taxon>Bacteria</taxon>
        <taxon>Pseudomonadati</taxon>
        <taxon>Pseudomonadota</taxon>
        <taxon>Betaproteobacteria</taxon>
        <taxon>Burkholderiales</taxon>
        <taxon>Oxalobacteraceae</taxon>
        <taxon>Herbaspirillum</taxon>
    </lineage>
</organism>
<dbReference type="RefSeq" id="WP_017451764.1">
    <property type="nucleotide sequence ID" value="NZ_CP008956.1"/>
</dbReference>
<evidence type="ECO:0000313" key="10">
    <source>
        <dbReference type="Proteomes" id="UP000501648"/>
    </source>
</evidence>
<dbReference type="EMBL" id="CP008956">
    <property type="protein sequence ID" value="QJQ01854.1"/>
    <property type="molecule type" value="Genomic_DNA"/>
</dbReference>
<feature type="transmembrane region" description="Helical" evidence="8">
    <location>
        <begin position="237"/>
        <end position="254"/>
    </location>
</feature>
<dbReference type="Pfam" id="PF01925">
    <property type="entry name" value="TauE"/>
    <property type="match status" value="1"/>
</dbReference>
<keyword evidence="3" id="KW-0813">Transport</keyword>
<sequence>MPSLLAFVDMNATVLLVSLAVFLLAGFVKGVIGLGLPTVAVGLLSLVMSPVQAAALLIVPSMVTNGWQLATGGAFLALARRLWTMLAGILIGTLAGAGFMGADGGRRAIVVLGLALMLYSIAGLAAWTPTVRPGQEVWWSPVIGLFTGLVTAATGVFVIPAVPYLQALGLPRDQLIQALGLSFTVSTLALAVNLGQGGAFSGGVGWASLVVLVPALLGMAIGTRVRGLVRAATFRRCFFIGLLLLGLHLAWHIVDLFGVGR</sequence>